<keyword evidence="2" id="KW-1185">Reference proteome</keyword>
<comment type="caution">
    <text evidence="1">The sequence shown here is derived from an EMBL/GenBank/DDBJ whole genome shotgun (WGS) entry which is preliminary data.</text>
</comment>
<dbReference type="SUPFAM" id="SSF117281">
    <property type="entry name" value="Kelch motif"/>
    <property type="match status" value="1"/>
</dbReference>
<dbReference type="EMBL" id="JBJKFK010008286">
    <property type="protein sequence ID" value="KAL3307112.1"/>
    <property type="molecule type" value="Genomic_DNA"/>
</dbReference>
<protein>
    <submittedName>
        <fullName evidence="1">Uncharacterized protein</fullName>
    </submittedName>
</protein>
<dbReference type="InterPro" id="IPR015915">
    <property type="entry name" value="Kelch-typ_b-propeller"/>
</dbReference>
<gene>
    <name evidence="1" type="ORF">Ciccas_014382</name>
</gene>
<accession>A0ABD2PID3</accession>
<evidence type="ECO:0000313" key="1">
    <source>
        <dbReference type="EMBL" id="KAL3307112.1"/>
    </source>
</evidence>
<dbReference type="Gene3D" id="2.120.10.80">
    <property type="entry name" value="Kelch-type beta propeller"/>
    <property type="match status" value="1"/>
</dbReference>
<sequence length="112" mass="12766">MVGDYIYLFGGLIPREATEHDDSSSDEEDETECLKTTYILSLRFMKWEKGADMTVKRYGLSYALVNKSIFIFGGIPPATLELFTIDSRTCQVFNTETRMWSDMATSILKQSP</sequence>
<dbReference type="Proteomes" id="UP001626550">
    <property type="component" value="Unassembled WGS sequence"/>
</dbReference>
<proteinExistence type="predicted"/>
<reference evidence="1 2" key="1">
    <citation type="submission" date="2024-11" db="EMBL/GenBank/DDBJ databases">
        <title>Adaptive evolution of stress response genes in parasites aligns with host niche diversity.</title>
        <authorList>
            <person name="Hahn C."/>
            <person name="Resl P."/>
        </authorList>
    </citation>
    <scope>NUCLEOTIDE SEQUENCE [LARGE SCALE GENOMIC DNA]</scope>
    <source>
        <strain evidence="1">EGGRZ-B1_66</strain>
        <tissue evidence="1">Body</tissue>
    </source>
</reference>
<name>A0ABD2PID3_9PLAT</name>
<evidence type="ECO:0000313" key="2">
    <source>
        <dbReference type="Proteomes" id="UP001626550"/>
    </source>
</evidence>
<organism evidence="1 2">
    <name type="scientific">Cichlidogyrus casuarinus</name>
    <dbReference type="NCBI Taxonomy" id="1844966"/>
    <lineage>
        <taxon>Eukaryota</taxon>
        <taxon>Metazoa</taxon>
        <taxon>Spiralia</taxon>
        <taxon>Lophotrochozoa</taxon>
        <taxon>Platyhelminthes</taxon>
        <taxon>Monogenea</taxon>
        <taxon>Monopisthocotylea</taxon>
        <taxon>Dactylogyridea</taxon>
        <taxon>Ancyrocephalidae</taxon>
        <taxon>Cichlidogyrus</taxon>
    </lineage>
</organism>
<dbReference type="AlphaFoldDB" id="A0ABD2PID3"/>